<reference evidence="1" key="1">
    <citation type="submission" date="2024-09" db="EMBL/GenBank/DDBJ databases">
        <title>Draft Genome Sequences of Neofusicoccum parvum.</title>
        <authorList>
            <person name="Ashida A."/>
            <person name="Camagna M."/>
            <person name="Tanaka A."/>
            <person name="Takemoto D."/>
        </authorList>
    </citation>
    <scope>NUCLEOTIDE SEQUENCE</scope>
    <source>
        <strain evidence="1">PPO83</strain>
    </source>
</reference>
<dbReference type="EMBL" id="BSXG01000006">
    <property type="protein sequence ID" value="GME23267.1"/>
    <property type="molecule type" value="Genomic_DNA"/>
</dbReference>
<keyword evidence="2" id="KW-1185">Reference proteome</keyword>
<name>A0ACB5RRW7_9PEZI</name>
<evidence type="ECO:0000313" key="1">
    <source>
        <dbReference type="EMBL" id="GME23267.1"/>
    </source>
</evidence>
<sequence length="374" mass="38375">MPSLNPSTAPKIQALLDAAVAAGAIPGAIVRAVDARNTALLSVASGTVTAAPTDGDAAPKPHALADTDVVHLWSFCKLVVSVAVMQLVERGRIPGLDAADVVAETLPELLGKRVLAGFDAATGAPVVGRRRSDAGFTVRQLVTHSNGTGISIFDEGMLRQYGVGQDWATVLVERLSGQNMQDYCTEHIFKPLGMDSSCFDAHMPPASSPNVFPSYTKLDPANPGRLTPDASLSHSGPPPSHPGPFFPSSGHHRYIGGSGLASTAPDFCALLATLLAGGASPATGHRLLSPESAALFFENQLPAGVAFEGRVPAATPMTRDAVLEGAVGVTVAGAAVAGEKGPGVGGGRKGRRGGSTWWADLLLVAYCIGRCSFS</sequence>
<organism evidence="1 2">
    <name type="scientific">Neofusicoccum parvum</name>
    <dbReference type="NCBI Taxonomy" id="310453"/>
    <lineage>
        <taxon>Eukaryota</taxon>
        <taxon>Fungi</taxon>
        <taxon>Dikarya</taxon>
        <taxon>Ascomycota</taxon>
        <taxon>Pezizomycotina</taxon>
        <taxon>Dothideomycetes</taxon>
        <taxon>Dothideomycetes incertae sedis</taxon>
        <taxon>Botryosphaeriales</taxon>
        <taxon>Botryosphaeriaceae</taxon>
        <taxon>Neofusicoccum</taxon>
    </lineage>
</organism>
<protein>
    <submittedName>
        <fullName evidence="1">Beta-lactamase</fullName>
    </submittedName>
</protein>
<dbReference type="Proteomes" id="UP001165186">
    <property type="component" value="Unassembled WGS sequence"/>
</dbReference>
<accession>A0ACB5RRW7</accession>
<comment type="caution">
    <text evidence="1">The sequence shown here is derived from an EMBL/GenBank/DDBJ whole genome shotgun (WGS) entry which is preliminary data.</text>
</comment>
<gene>
    <name evidence="1" type="primary">g5757</name>
    <name evidence="1" type="ORF">NpPPO83_00005757</name>
</gene>
<evidence type="ECO:0000313" key="2">
    <source>
        <dbReference type="Proteomes" id="UP001165186"/>
    </source>
</evidence>
<proteinExistence type="predicted"/>